<accession>A0A554ND57</accession>
<evidence type="ECO:0000256" key="6">
    <source>
        <dbReference type="ARBA" id="ARBA00023315"/>
    </source>
</evidence>
<dbReference type="Gene3D" id="3.30.559.10">
    <property type="entry name" value="Chloramphenicol acetyltransferase-like domain"/>
    <property type="match status" value="1"/>
</dbReference>
<sequence length="468" mass="50745">MSGDSPDREPLSGPDNSWLRIGDRTNLMIITGYLDFDEPVSYEDLRTRFQERLLPFKRFRQRVVDEATPFRRPAWVVDEGFDIDCHLHHVALPEPQDKTAFQRFVGDLMSQPVDHDKPLWHAYLVEGAGDTGNALVMRIHHALGDGFAMLYVLLGLADDPSEIELPVGGAPEPPDHAVDADATTPGPPAGSLTDDGPDVLGALSAAPSALVRGARAAKIGLDSVTLPEEPDTAVTGELGLKKRAAWTTPIDVDRAKRIGREFDGTINDVLLATTAGALHRYMEATGDDVPPDLEHRAAIPVNLKPLDQRTEQLGNYFGLGFLQLPVGIDSVQGRIDTIGERTGALRQGTQAYLMLTLLRTVGNLPMPFQELAMSRFRDRAGSVITNVPGPTSSFQFAGREVSDMMFWVPTSQGIGLGISIFSYDGDVRVGVSSDAGLVDDPTELTEAFVDEFEAIAEEVGVDPIPADD</sequence>
<dbReference type="SUPFAM" id="SSF52777">
    <property type="entry name" value="CoA-dependent acyltransferases"/>
    <property type="match status" value="1"/>
</dbReference>
<keyword evidence="3" id="KW-0444">Lipid biosynthesis</keyword>
<feature type="domain" description="O-acyltransferase WSD1 C-terminal" evidence="10">
    <location>
        <begin position="314"/>
        <end position="455"/>
    </location>
</feature>
<dbReference type="GO" id="GO:0019432">
    <property type="term" value="P:triglyceride biosynthetic process"/>
    <property type="evidence" value="ECO:0007669"/>
    <property type="project" value="UniProtKB-UniPathway"/>
</dbReference>
<evidence type="ECO:0000256" key="8">
    <source>
        <dbReference type="SAM" id="MobiDB-lite"/>
    </source>
</evidence>
<evidence type="ECO:0000313" key="12">
    <source>
        <dbReference type="Proteomes" id="UP000319894"/>
    </source>
</evidence>
<comment type="catalytic activity">
    <reaction evidence="7">
        <text>an acyl-CoA + a 1,2-diacyl-sn-glycerol = a triacyl-sn-glycerol + CoA</text>
        <dbReference type="Rhea" id="RHEA:10868"/>
        <dbReference type="ChEBI" id="CHEBI:17815"/>
        <dbReference type="ChEBI" id="CHEBI:57287"/>
        <dbReference type="ChEBI" id="CHEBI:58342"/>
        <dbReference type="ChEBI" id="CHEBI:64615"/>
        <dbReference type="EC" id="2.3.1.20"/>
    </reaction>
</comment>
<dbReference type="InterPro" id="IPR045034">
    <property type="entry name" value="O-acyltransferase_WSD1-like"/>
</dbReference>
<evidence type="ECO:0000313" key="11">
    <source>
        <dbReference type="EMBL" id="TSD15298.1"/>
    </source>
</evidence>
<dbReference type="AlphaFoldDB" id="A0A554ND57"/>
<dbReference type="UniPathway" id="UPA00282"/>
<reference evidence="11 12" key="1">
    <citation type="submission" date="2018-06" db="EMBL/GenBank/DDBJ databases">
        <title>Natronomonas sp. F16-60 a new haloarchaeon isolated from a solar saltern of Isla Cristina, Huelva, Spain.</title>
        <authorList>
            <person name="Duran-Viseras A."/>
            <person name="Sanchez-Porro C."/>
            <person name="Ventosa A."/>
        </authorList>
    </citation>
    <scope>NUCLEOTIDE SEQUENCE [LARGE SCALE GENOMIC DNA]</scope>
    <source>
        <strain evidence="11 12">F16-60</strain>
    </source>
</reference>
<dbReference type="GO" id="GO:0005886">
    <property type="term" value="C:plasma membrane"/>
    <property type="evidence" value="ECO:0007669"/>
    <property type="project" value="TreeGrafter"/>
</dbReference>
<feature type="domain" description="O-acyltransferase WSD1-like N-terminal" evidence="9">
    <location>
        <begin position="11"/>
        <end position="269"/>
    </location>
</feature>
<dbReference type="InterPro" id="IPR014292">
    <property type="entry name" value="Acyl_transf_WS/DGAT"/>
</dbReference>
<dbReference type="PANTHER" id="PTHR31650:SF1">
    <property type="entry name" value="WAX ESTER SYNTHASE_DIACYLGLYCEROL ACYLTRANSFERASE 4-RELATED"/>
    <property type="match status" value="1"/>
</dbReference>
<comment type="pathway">
    <text evidence="1">Glycerolipid metabolism; triacylglycerol biosynthesis.</text>
</comment>
<keyword evidence="5" id="KW-0443">Lipid metabolism</keyword>
<dbReference type="OrthoDB" id="236193at2157"/>
<dbReference type="Pfam" id="PF06974">
    <property type="entry name" value="WS_DGAT_C"/>
    <property type="match status" value="1"/>
</dbReference>
<comment type="caution">
    <text evidence="11">The sequence shown here is derived from an EMBL/GenBank/DDBJ whole genome shotgun (WGS) entry which is preliminary data.</text>
</comment>
<keyword evidence="12" id="KW-1185">Reference proteome</keyword>
<keyword evidence="4 11" id="KW-0808">Transferase</keyword>
<comment type="pathway">
    <text evidence="2">Lipid metabolism.</text>
</comment>
<dbReference type="Pfam" id="PF03007">
    <property type="entry name" value="WS_DGAT_cat"/>
    <property type="match status" value="1"/>
</dbReference>
<keyword evidence="6 11" id="KW-0012">Acyltransferase</keyword>
<evidence type="ECO:0000256" key="4">
    <source>
        <dbReference type="ARBA" id="ARBA00022679"/>
    </source>
</evidence>
<evidence type="ECO:0000256" key="7">
    <source>
        <dbReference type="ARBA" id="ARBA00048109"/>
    </source>
</evidence>
<evidence type="ECO:0000256" key="3">
    <source>
        <dbReference type="ARBA" id="ARBA00022516"/>
    </source>
</evidence>
<evidence type="ECO:0000256" key="2">
    <source>
        <dbReference type="ARBA" id="ARBA00005189"/>
    </source>
</evidence>
<dbReference type="RefSeq" id="WP_144261137.1">
    <property type="nucleotide sequence ID" value="NZ_QMDX01000002.1"/>
</dbReference>
<feature type="region of interest" description="Disordered" evidence="8">
    <location>
        <begin position="164"/>
        <end position="197"/>
    </location>
</feature>
<dbReference type="InterPro" id="IPR009721">
    <property type="entry name" value="O-acyltransferase_WSD1_C"/>
</dbReference>
<organism evidence="11 12">
    <name type="scientific">Haloglomus irregulare</name>
    <dbReference type="NCBI Taxonomy" id="2234134"/>
    <lineage>
        <taxon>Archaea</taxon>
        <taxon>Methanobacteriati</taxon>
        <taxon>Methanobacteriota</taxon>
        <taxon>Stenosarchaea group</taxon>
        <taxon>Halobacteria</taxon>
        <taxon>Halobacteriales</taxon>
        <taxon>Natronomonadaceae</taxon>
        <taxon>Haloglomus</taxon>
    </lineage>
</organism>
<evidence type="ECO:0000259" key="9">
    <source>
        <dbReference type="Pfam" id="PF03007"/>
    </source>
</evidence>
<evidence type="ECO:0000259" key="10">
    <source>
        <dbReference type="Pfam" id="PF06974"/>
    </source>
</evidence>
<dbReference type="PANTHER" id="PTHR31650">
    <property type="entry name" value="O-ACYLTRANSFERASE (WSD1-LIKE) FAMILY PROTEIN"/>
    <property type="match status" value="1"/>
</dbReference>
<dbReference type="NCBIfam" id="TIGR02946">
    <property type="entry name" value="acyl_WS_DGAT"/>
    <property type="match status" value="1"/>
</dbReference>
<proteinExistence type="predicted"/>
<evidence type="ECO:0000256" key="1">
    <source>
        <dbReference type="ARBA" id="ARBA00004771"/>
    </source>
</evidence>
<dbReference type="InterPro" id="IPR004255">
    <property type="entry name" value="O-acyltransferase_WSD1_N"/>
</dbReference>
<dbReference type="GO" id="GO:0004144">
    <property type="term" value="F:diacylglycerol O-acyltransferase activity"/>
    <property type="evidence" value="ECO:0007669"/>
    <property type="project" value="UniProtKB-EC"/>
</dbReference>
<dbReference type="InParanoid" id="A0A554ND57"/>
<evidence type="ECO:0000256" key="5">
    <source>
        <dbReference type="ARBA" id="ARBA00023098"/>
    </source>
</evidence>
<dbReference type="InterPro" id="IPR023213">
    <property type="entry name" value="CAT-like_dom_sf"/>
</dbReference>
<protein>
    <submittedName>
        <fullName evidence="11">Wax ester/triacylglycerol synthase family O-acyltransferase</fullName>
    </submittedName>
</protein>
<dbReference type="Proteomes" id="UP000319894">
    <property type="component" value="Unassembled WGS sequence"/>
</dbReference>
<gene>
    <name evidence="11" type="ORF">DP107_05470</name>
</gene>
<dbReference type="EMBL" id="QMDX01000002">
    <property type="protein sequence ID" value="TSD15298.1"/>
    <property type="molecule type" value="Genomic_DNA"/>
</dbReference>
<name>A0A554ND57_9EURY</name>